<feature type="compositionally biased region" description="Basic and acidic residues" evidence="2">
    <location>
        <begin position="196"/>
        <end position="205"/>
    </location>
</feature>
<evidence type="ECO:0000256" key="2">
    <source>
        <dbReference type="SAM" id="MobiDB-lite"/>
    </source>
</evidence>
<proteinExistence type="predicted"/>
<dbReference type="OMA" id="KHERNDD"/>
<feature type="compositionally biased region" description="Acidic residues" evidence="2">
    <location>
        <begin position="615"/>
        <end position="634"/>
    </location>
</feature>
<feature type="coiled-coil region" evidence="1">
    <location>
        <begin position="447"/>
        <end position="474"/>
    </location>
</feature>
<feature type="region of interest" description="Disordered" evidence="2">
    <location>
        <begin position="776"/>
        <end position="853"/>
    </location>
</feature>
<feature type="region of interest" description="Disordered" evidence="2">
    <location>
        <begin position="597"/>
        <end position="634"/>
    </location>
</feature>
<organism evidence="4">
    <name type="scientific">Naegleria gruberi</name>
    <name type="common">Amoeba</name>
    <dbReference type="NCBI Taxonomy" id="5762"/>
    <lineage>
        <taxon>Eukaryota</taxon>
        <taxon>Discoba</taxon>
        <taxon>Heterolobosea</taxon>
        <taxon>Tetramitia</taxon>
        <taxon>Eutetramitia</taxon>
        <taxon>Vahlkampfiidae</taxon>
        <taxon>Naegleria</taxon>
    </lineage>
</organism>
<dbReference type="Proteomes" id="UP000006671">
    <property type="component" value="Unassembled WGS sequence"/>
</dbReference>
<keyword evidence="1" id="KW-0175">Coiled coil</keyword>
<evidence type="ECO:0000313" key="4">
    <source>
        <dbReference type="Proteomes" id="UP000006671"/>
    </source>
</evidence>
<feature type="compositionally biased region" description="Basic and acidic residues" evidence="2">
    <location>
        <begin position="498"/>
        <end position="510"/>
    </location>
</feature>
<protein>
    <submittedName>
        <fullName evidence="3">Predicted protein</fullName>
    </submittedName>
</protein>
<feature type="compositionally biased region" description="Basic and acidic residues" evidence="2">
    <location>
        <begin position="122"/>
        <end position="132"/>
    </location>
</feature>
<feature type="region of interest" description="Disordered" evidence="2">
    <location>
        <begin position="1"/>
        <end position="208"/>
    </location>
</feature>
<feature type="compositionally biased region" description="Low complexity" evidence="2">
    <location>
        <begin position="8"/>
        <end position="27"/>
    </location>
</feature>
<dbReference type="InParanoid" id="D2VEM3"/>
<dbReference type="RefSeq" id="XP_002677655.1">
    <property type="nucleotide sequence ID" value="XM_002677609.1"/>
</dbReference>
<feature type="region of interest" description="Disordered" evidence="2">
    <location>
        <begin position="498"/>
        <end position="530"/>
    </location>
</feature>
<accession>D2VEM3</accession>
<name>D2VEM3_NAEGR</name>
<feature type="compositionally biased region" description="Polar residues" evidence="2">
    <location>
        <begin position="810"/>
        <end position="826"/>
    </location>
</feature>
<feature type="compositionally biased region" description="Low complexity" evidence="2">
    <location>
        <begin position="87"/>
        <end position="110"/>
    </location>
</feature>
<evidence type="ECO:0000256" key="1">
    <source>
        <dbReference type="SAM" id="Coils"/>
    </source>
</evidence>
<feature type="compositionally biased region" description="Polar residues" evidence="2">
    <location>
        <begin position="141"/>
        <end position="157"/>
    </location>
</feature>
<reference evidence="3 4" key="1">
    <citation type="journal article" date="2010" name="Cell">
        <title>The genome of Naegleria gruberi illuminates early eukaryotic versatility.</title>
        <authorList>
            <person name="Fritz-Laylin L.K."/>
            <person name="Prochnik S.E."/>
            <person name="Ginger M.L."/>
            <person name="Dacks J.B."/>
            <person name="Carpenter M.L."/>
            <person name="Field M.C."/>
            <person name="Kuo A."/>
            <person name="Paredez A."/>
            <person name="Chapman J."/>
            <person name="Pham J."/>
            <person name="Shu S."/>
            <person name="Neupane R."/>
            <person name="Cipriano M."/>
            <person name="Mancuso J."/>
            <person name="Tu H."/>
            <person name="Salamov A."/>
            <person name="Lindquist E."/>
            <person name="Shapiro H."/>
            <person name="Lucas S."/>
            <person name="Grigoriev I.V."/>
            <person name="Cande W.Z."/>
            <person name="Fulton C."/>
            <person name="Rokhsar D.S."/>
            <person name="Dawson S.C."/>
        </authorList>
    </citation>
    <scope>NUCLEOTIDE SEQUENCE [LARGE SCALE GENOMIC DNA]</scope>
    <source>
        <strain evidence="3 4">NEG-M</strain>
    </source>
</reference>
<feature type="region of interest" description="Disordered" evidence="2">
    <location>
        <begin position="703"/>
        <end position="753"/>
    </location>
</feature>
<dbReference type="EMBL" id="GG738866">
    <property type="protein sequence ID" value="EFC44911.1"/>
    <property type="molecule type" value="Genomic_DNA"/>
</dbReference>
<gene>
    <name evidence="3" type="ORF">NAEGRDRAFT_67326</name>
</gene>
<evidence type="ECO:0000313" key="3">
    <source>
        <dbReference type="EMBL" id="EFC44911.1"/>
    </source>
</evidence>
<keyword evidence="4" id="KW-1185">Reference proteome</keyword>
<feature type="compositionally biased region" description="Basic and acidic residues" evidence="2">
    <location>
        <begin position="602"/>
        <end position="614"/>
    </location>
</feature>
<dbReference type="AlphaFoldDB" id="D2VEM3"/>
<feature type="compositionally biased region" description="Low complexity" evidence="2">
    <location>
        <begin position="48"/>
        <end position="60"/>
    </location>
</feature>
<dbReference type="VEuPathDB" id="AmoebaDB:NAEGRDRAFT_67326"/>
<feature type="compositionally biased region" description="Polar residues" evidence="2">
    <location>
        <begin position="716"/>
        <end position="736"/>
    </location>
</feature>
<dbReference type="OrthoDB" id="10423612at2759"/>
<dbReference type="KEGG" id="ngr:NAEGRDRAFT_67326"/>
<feature type="compositionally biased region" description="Basic and acidic residues" evidence="2">
    <location>
        <begin position="173"/>
        <end position="182"/>
    </location>
</feature>
<feature type="compositionally biased region" description="Polar residues" evidence="2">
    <location>
        <begin position="33"/>
        <end position="47"/>
    </location>
</feature>
<sequence length="1183" mass="133853">MSTRPRKGSSALSHVSNHSSNNSSGSAKYSERSAMTTISSRNTSRKVSTTSGPLSSSPLLDSRKSSSVYDEILKTAFKKKKPLPSATTSGSTTTTTTLNPSTNPSSSSLGIKPKTPLTPTKRNLDKTNKDTSKSSAAGLKTKSTASTTVESTQSKELPQQDPNNDQQQIPTRDTTEHTETNIHSDTPSSDEVQQEDPVKETHKDDTEEVIPSKLEEELVNDKSLEVTIEKGEKEPEFAVEKPIIDISKISALIETEKELLNHTEINNSKPTLTIPSTPSERIASLTEEEKIKVKNLAARNLKYNNYEELFESPTKDGTMEDLMDNTIVNNISVIEPKEEQNPIKEEIKETPLEEGESTPVSIPTESQQFSQILQVEETPIVKKELNTSIDSESSYGSYMEESDDVVVFESPNKDEREVHMFSPIQKDEVMEPLEMNESFTTAATEKLEAHLQKTVDLEKENQLLELEIKYLEKELKSNIHNQEKRQPENVVYDLPKHEHFEKERDERPYFEDSESEDGEEPVQEEIRHQHPIHQPQIIEISREELIKPRAFLNHQILFQEVKKELKRNIQEIKPIKIPEVFIRETIKSKQEIKIISTPLEPELEHSDQYPKQEPETQEPEPELEPEQPEEQEPEPEIIEQIPIVSEPVKVIVNHHPIIPEPKKQVEHVDEDLEFDMELQKIVGEDFRRKKITIMDPKNFVERGASSPIARLRRRVQTNSEASTVQPPQIEPTNVSKNSDEQPKPSSHRLAGYKARRDARMKLLEKQEISITLLSNNDTSEVVTPTKDVPPVQNPPQPSANVPIKKEETNEPNQQITLVRSRTSITSEKAAPTTDPVKDKPPTSTTTVVVKERSEETTISKEEVKLTSLPEKKEKSSSTLVAAIPEVKTSRKKFDEVIIISPPRNPPPVVHHMNPQIQIDQETVDAIVPEDTEKVVLLKKTEALLSKSRERHSSPIRKIEITKETESPNVSFVTSLSYNNQSSLNQSMSSIIKDDPKQETLNRVNHLEKFMKDLKKKKQDELDVLEKKFDEMKSYFSQELGTRDSEIHNLTNQNQLLRDKLAVAQSQIDDLSIVIEHILETQEVLEVQLKKKPKGNKLTSPLIEAREDEPVSPVSYPGNDIQNNLSPVSSSIPISINHEDLQETQPTPLAFSKEDINVDLSIDGEFYLSFGKASLPLGEYVKTL</sequence>
<feature type="compositionally biased region" description="Acidic residues" evidence="2">
    <location>
        <begin position="511"/>
        <end position="523"/>
    </location>
</feature>
<feature type="coiled-coil region" evidence="1">
    <location>
        <begin position="996"/>
        <end position="1066"/>
    </location>
</feature>
<feature type="compositionally biased region" description="Low complexity" evidence="2">
    <location>
        <begin position="159"/>
        <end position="168"/>
    </location>
</feature>
<dbReference type="GeneID" id="8850222"/>